<dbReference type="EMBL" id="CP045644">
    <property type="protein sequence ID" value="QFZ82771.1"/>
    <property type="molecule type" value="Genomic_DNA"/>
</dbReference>
<dbReference type="RefSeq" id="WP_153281584.1">
    <property type="nucleotide sequence ID" value="NZ_CP045644.1"/>
</dbReference>
<reference evidence="2 3" key="1">
    <citation type="submission" date="2019-10" db="EMBL/GenBank/DDBJ databases">
        <title>Complete genome sequence of Variovorax paradoxus 5C-2.</title>
        <authorList>
            <person name="Gogoleva N.E."/>
            <person name="Balkin A.S."/>
        </authorList>
    </citation>
    <scope>NUCLEOTIDE SEQUENCE [LARGE SCALE GENOMIC DNA]</scope>
    <source>
        <strain evidence="2 3">5C-2</strain>
    </source>
</reference>
<evidence type="ECO:0000313" key="3">
    <source>
        <dbReference type="Proteomes" id="UP000326780"/>
    </source>
</evidence>
<protein>
    <submittedName>
        <fullName evidence="2">DUF2235 domain-containing protein</fullName>
    </submittedName>
</protein>
<dbReference type="Pfam" id="PF09994">
    <property type="entry name" value="T6SS_Tle1-like_cat"/>
    <property type="match status" value="2"/>
</dbReference>
<dbReference type="PANTHER" id="PTHR33840:SF1">
    <property type="entry name" value="TLE1 PHOSPHOLIPASE DOMAIN-CONTAINING PROTEIN"/>
    <property type="match status" value="1"/>
</dbReference>
<gene>
    <name evidence="2" type="ORF">GFK26_08350</name>
</gene>
<dbReference type="AlphaFoldDB" id="A0A5Q0LZK4"/>
<dbReference type="InterPro" id="IPR018712">
    <property type="entry name" value="Tle1-like_cat"/>
</dbReference>
<evidence type="ECO:0000259" key="1">
    <source>
        <dbReference type="Pfam" id="PF09994"/>
    </source>
</evidence>
<feature type="domain" description="T6SS Phospholipase effector Tle1-like catalytic" evidence="1">
    <location>
        <begin position="127"/>
        <end position="289"/>
    </location>
</feature>
<sequence>MEKFEEGWYEISFDANTREKRYLYFKTAKLCTAECIVKETGLQILRWSDDAGRAMDWSPNYKWTANAPAGDWWDNDPGGKNYQPALPGDHSRANRTLTARELCQRAATADPSKAEALSCAKEIHVGLFFDGTNNNLIRDTRDQSHTNIVSLFNAHKDDQVENFRFYIPGVGTHFPEIGENKELDNGKRFGTGGEARIHWGLIQVYNALHMAYHGVLLIRPEEAKTLCVDELKTWWRWGDSKMVSIFKGIQERLLKAIKDQRPRVTKLHLSVFGFSRGAAEARTFCQWIQLVAKDMTIGEATLEIHFLGIFDTVASVGLADSAPIFQGFQDWADGTMDINGVNQTVHYVAAHEIRQSFPLSTARIRATNYPPNTKEFVYPGAHSDLGGGYPSKSQGKGVEGRTALLSQIPLMDMYFEALTAGVRLRSKTEMPGQVSGDFEVNPVLDKAFSDYAAWTTTEEKQNVANGGEPVQNRMRYHMELYWRWRASKSDEATFKAMASYKASEEQDQQDLWESELDWREDVKAAQAANQPRRVFVPRAGVYVDQPPRANEVEKRLVRAVAAAKDVPQTANDFFDRFVHDSHGGFWMLGPITKENREDFVAAIKQKKATHDRLLKAADEESMPSAAANLRNFARGYELNNFERRVLAQDAKEPGTLPLMTDADAEDLRDNAGTAATLALKLLGTASRREPRGHGRYRRVFDKS</sequence>
<feature type="domain" description="T6SS Phospholipase effector Tle1-like catalytic" evidence="1">
    <location>
        <begin position="298"/>
        <end position="414"/>
    </location>
</feature>
<dbReference type="PANTHER" id="PTHR33840">
    <property type="match status" value="1"/>
</dbReference>
<dbReference type="Proteomes" id="UP000326780">
    <property type="component" value="Chromosome"/>
</dbReference>
<name>A0A5Q0LZK4_VARPD</name>
<proteinExistence type="predicted"/>
<evidence type="ECO:0000313" key="2">
    <source>
        <dbReference type="EMBL" id="QFZ82771.1"/>
    </source>
</evidence>
<accession>A0A5Q0LZK4</accession>
<organism evidence="2 3">
    <name type="scientific">Variovorax paradoxus</name>
    <dbReference type="NCBI Taxonomy" id="34073"/>
    <lineage>
        <taxon>Bacteria</taxon>
        <taxon>Pseudomonadati</taxon>
        <taxon>Pseudomonadota</taxon>
        <taxon>Betaproteobacteria</taxon>
        <taxon>Burkholderiales</taxon>
        <taxon>Comamonadaceae</taxon>
        <taxon>Variovorax</taxon>
    </lineage>
</organism>